<dbReference type="EMBL" id="BMAT01008641">
    <property type="protein sequence ID" value="GFR89911.1"/>
    <property type="molecule type" value="Genomic_DNA"/>
</dbReference>
<keyword evidence="2" id="KW-1185">Reference proteome</keyword>
<accession>A0AAV4GXS1</accession>
<dbReference type="AlphaFoldDB" id="A0AAV4GXS1"/>
<name>A0AAV4GXS1_9GAST</name>
<organism evidence="1 2">
    <name type="scientific">Elysia marginata</name>
    <dbReference type="NCBI Taxonomy" id="1093978"/>
    <lineage>
        <taxon>Eukaryota</taxon>
        <taxon>Metazoa</taxon>
        <taxon>Spiralia</taxon>
        <taxon>Lophotrochozoa</taxon>
        <taxon>Mollusca</taxon>
        <taxon>Gastropoda</taxon>
        <taxon>Heterobranchia</taxon>
        <taxon>Euthyneura</taxon>
        <taxon>Panpulmonata</taxon>
        <taxon>Sacoglossa</taxon>
        <taxon>Placobranchoidea</taxon>
        <taxon>Plakobranchidae</taxon>
        <taxon>Elysia</taxon>
    </lineage>
</organism>
<reference evidence="1 2" key="1">
    <citation type="journal article" date="2021" name="Elife">
        <title>Chloroplast acquisition without the gene transfer in kleptoplastic sea slugs, Plakobranchus ocellatus.</title>
        <authorList>
            <person name="Maeda T."/>
            <person name="Takahashi S."/>
            <person name="Yoshida T."/>
            <person name="Shimamura S."/>
            <person name="Takaki Y."/>
            <person name="Nagai Y."/>
            <person name="Toyoda A."/>
            <person name="Suzuki Y."/>
            <person name="Arimoto A."/>
            <person name="Ishii H."/>
            <person name="Satoh N."/>
            <person name="Nishiyama T."/>
            <person name="Hasebe M."/>
            <person name="Maruyama T."/>
            <person name="Minagawa J."/>
            <person name="Obokata J."/>
            <person name="Shigenobu S."/>
        </authorList>
    </citation>
    <scope>NUCLEOTIDE SEQUENCE [LARGE SCALE GENOMIC DNA]</scope>
</reference>
<evidence type="ECO:0000313" key="1">
    <source>
        <dbReference type="EMBL" id="GFR89911.1"/>
    </source>
</evidence>
<dbReference type="Proteomes" id="UP000762676">
    <property type="component" value="Unassembled WGS sequence"/>
</dbReference>
<comment type="caution">
    <text evidence="1">The sequence shown here is derived from an EMBL/GenBank/DDBJ whole genome shotgun (WGS) entry which is preliminary data.</text>
</comment>
<protein>
    <submittedName>
        <fullName evidence="1">Uncharacterized protein</fullName>
    </submittedName>
</protein>
<evidence type="ECO:0000313" key="2">
    <source>
        <dbReference type="Proteomes" id="UP000762676"/>
    </source>
</evidence>
<sequence>MYLPQYTDNISADNNVVGRSSLRLEVSGGLPVQQSQAGMANWALDKGDKPVRCARFISNGNASGVSLLVVYARPLISVTGQHWSATLCPAVASIRIFPFRTSEQHTVLQHARWRCSRRSLS</sequence>
<proteinExistence type="predicted"/>
<gene>
    <name evidence="1" type="ORF">ElyMa_004291300</name>
</gene>